<protein>
    <recommendedName>
        <fullName evidence="4">Lipoyl-binding domain-containing protein</fullName>
    </recommendedName>
</protein>
<keyword evidence="6" id="KW-1185">Reference proteome</keyword>
<evidence type="ECO:0000256" key="1">
    <source>
        <dbReference type="ARBA" id="ARBA00007317"/>
    </source>
</evidence>
<evidence type="ECO:0000259" key="4">
    <source>
        <dbReference type="PROSITE" id="PS50968"/>
    </source>
</evidence>
<feature type="domain" description="Lipoyl-binding" evidence="4">
    <location>
        <begin position="68"/>
        <end position="142"/>
    </location>
</feature>
<dbReference type="PANTHER" id="PTHR43416">
    <property type="entry name" value="DIHYDROLIPOYLLYSINE-RESIDUE SUCCINYLTRANSFERASE COMPONENT OF 2-OXOGLUTARATE DEHYDROGENASE COMPLEX, MITOCHONDRIAL-RELATED"/>
    <property type="match status" value="1"/>
</dbReference>
<dbReference type="EMBL" id="JARPUR010000001">
    <property type="protein sequence ID" value="KAK4883941.1"/>
    <property type="molecule type" value="Genomic_DNA"/>
</dbReference>
<keyword evidence="2" id="KW-0450">Lipoyl</keyword>
<evidence type="ECO:0000313" key="6">
    <source>
        <dbReference type="Proteomes" id="UP001353858"/>
    </source>
</evidence>
<name>A0AAN7PLZ8_9COLE</name>
<dbReference type="PROSITE" id="PS50968">
    <property type="entry name" value="BIOTINYL_LIPOYL"/>
    <property type="match status" value="1"/>
</dbReference>
<dbReference type="GO" id="GO:0004149">
    <property type="term" value="F:dihydrolipoyllysine-residue succinyltransferase activity"/>
    <property type="evidence" value="ECO:0007669"/>
    <property type="project" value="TreeGrafter"/>
</dbReference>
<dbReference type="InterPro" id="IPR050537">
    <property type="entry name" value="2-oxoacid_dehydrogenase"/>
</dbReference>
<comment type="caution">
    <text evidence="5">The sequence shown here is derived from an EMBL/GenBank/DDBJ whole genome shotgun (WGS) entry which is preliminary data.</text>
</comment>
<dbReference type="CDD" id="cd06849">
    <property type="entry name" value="lipoyl_domain"/>
    <property type="match status" value="1"/>
</dbReference>
<evidence type="ECO:0000256" key="2">
    <source>
        <dbReference type="ARBA" id="ARBA00022823"/>
    </source>
</evidence>
<dbReference type="GO" id="GO:0005739">
    <property type="term" value="C:mitochondrion"/>
    <property type="evidence" value="ECO:0007669"/>
    <property type="project" value="TreeGrafter"/>
</dbReference>
<dbReference type="InterPro" id="IPR000089">
    <property type="entry name" value="Biotin_lipoyl"/>
</dbReference>
<dbReference type="PANTHER" id="PTHR43416:SF5">
    <property type="entry name" value="DIHYDROLIPOYLLYSINE-RESIDUE SUCCINYLTRANSFERASE COMPONENT OF 2-OXOGLUTARATE DEHYDROGENASE COMPLEX, MITOCHONDRIAL"/>
    <property type="match status" value="1"/>
</dbReference>
<gene>
    <name evidence="5" type="ORF">RN001_000212</name>
</gene>
<dbReference type="Pfam" id="PF00364">
    <property type="entry name" value="Biotin_lipoyl"/>
    <property type="match status" value="1"/>
</dbReference>
<dbReference type="AlphaFoldDB" id="A0AAN7PLZ8"/>
<proteinExistence type="inferred from homology"/>
<dbReference type="InterPro" id="IPR011053">
    <property type="entry name" value="Single_hybrid_motif"/>
</dbReference>
<reference evidence="6" key="1">
    <citation type="submission" date="2023-01" db="EMBL/GenBank/DDBJ databases">
        <title>Key to firefly adult light organ development and bioluminescence: homeobox transcription factors regulate luciferase expression and transportation to peroxisome.</title>
        <authorList>
            <person name="Fu X."/>
        </authorList>
    </citation>
    <scope>NUCLEOTIDE SEQUENCE [LARGE SCALE GENOMIC DNA]</scope>
</reference>
<dbReference type="PROSITE" id="PS00189">
    <property type="entry name" value="LIPOYL"/>
    <property type="match status" value="1"/>
</dbReference>
<evidence type="ECO:0000313" key="5">
    <source>
        <dbReference type="EMBL" id="KAK4883941.1"/>
    </source>
</evidence>
<dbReference type="SUPFAM" id="SSF51230">
    <property type="entry name" value="Single hybrid motif"/>
    <property type="match status" value="1"/>
</dbReference>
<dbReference type="GO" id="GO:0006099">
    <property type="term" value="P:tricarboxylic acid cycle"/>
    <property type="evidence" value="ECO:0007669"/>
    <property type="project" value="TreeGrafter"/>
</dbReference>
<accession>A0AAN7PLZ8</accession>
<organism evidence="5 6">
    <name type="scientific">Aquatica leii</name>
    <dbReference type="NCBI Taxonomy" id="1421715"/>
    <lineage>
        <taxon>Eukaryota</taxon>
        <taxon>Metazoa</taxon>
        <taxon>Ecdysozoa</taxon>
        <taxon>Arthropoda</taxon>
        <taxon>Hexapoda</taxon>
        <taxon>Insecta</taxon>
        <taxon>Pterygota</taxon>
        <taxon>Neoptera</taxon>
        <taxon>Endopterygota</taxon>
        <taxon>Coleoptera</taxon>
        <taxon>Polyphaga</taxon>
        <taxon>Elateriformia</taxon>
        <taxon>Elateroidea</taxon>
        <taxon>Lampyridae</taxon>
        <taxon>Luciolinae</taxon>
        <taxon>Aquatica</taxon>
    </lineage>
</organism>
<dbReference type="InterPro" id="IPR003016">
    <property type="entry name" value="2-oxoA_DH_lipoyl-BS"/>
</dbReference>
<sequence>MESLLELIEKTYFDTEGLAHFRNRVKFRLYYNFCIEESLCQDVAYLQQQKLKIKLSHNIHTSTQLLTDITVKAPVFPDSIADGDVRWKKKQGDNVTADEVIAEIETDKVALPVPAPSTGVIRELLVKEGSQIKSEAIMCTIDVK</sequence>
<evidence type="ECO:0000256" key="3">
    <source>
        <dbReference type="ARBA" id="ARBA00022946"/>
    </source>
</evidence>
<dbReference type="Gene3D" id="2.40.50.100">
    <property type="match status" value="1"/>
</dbReference>
<dbReference type="Proteomes" id="UP001353858">
    <property type="component" value="Unassembled WGS sequence"/>
</dbReference>
<keyword evidence="3" id="KW-0809">Transit peptide</keyword>
<comment type="similarity">
    <text evidence="1">Belongs to the 2-oxoacid dehydrogenase family.</text>
</comment>